<evidence type="ECO:0000313" key="16">
    <source>
        <dbReference type="EMBL" id="KAH9419728.1"/>
    </source>
</evidence>
<organism evidence="16 17">
    <name type="scientific">Dermatophagoides pteronyssinus</name>
    <name type="common">European house dust mite</name>
    <dbReference type="NCBI Taxonomy" id="6956"/>
    <lineage>
        <taxon>Eukaryota</taxon>
        <taxon>Metazoa</taxon>
        <taxon>Ecdysozoa</taxon>
        <taxon>Arthropoda</taxon>
        <taxon>Chelicerata</taxon>
        <taxon>Arachnida</taxon>
        <taxon>Acari</taxon>
        <taxon>Acariformes</taxon>
        <taxon>Sarcoptiformes</taxon>
        <taxon>Astigmata</taxon>
        <taxon>Psoroptidia</taxon>
        <taxon>Analgoidea</taxon>
        <taxon>Pyroglyphidae</taxon>
        <taxon>Dermatophagoidinae</taxon>
        <taxon>Dermatophagoides</taxon>
    </lineage>
</organism>
<evidence type="ECO:0000256" key="2">
    <source>
        <dbReference type="ARBA" id="ARBA00009295"/>
    </source>
</evidence>
<comment type="domain">
    <text evidence="13">The histidine box domains are involved in binding the catalytic metal ions.</text>
</comment>
<evidence type="ECO:0000256" key="1">
    <source>
        <dbReference type="ARBA" id="ARBA00004141"/>
    </source>
</evidence>
<feature type="transmembrane region" description="Helical" evidence="14">
    <location>
        <begin position="207"/>
        <end position="228"/>
    </location>
</feature>
<evidence type="ECO:0000256" key="10">
    <source>
        <dbReference type="ARBA" id="ARBA00023098"/>
    </source>
</evidence>
<keyword evidence="17" id="KW-1185">Reference proteome</keyword>
<comment type="cofactor">
    <cofactor evidence="13">
        <name>Fe(2+)</name>
        <dbReference type="ChEBI" id="CHEBI:29033"/>
    </cofactor>
</comment>
<reference evidence="16 17" key="1">
    <citation type="journal article" date="2018" name="J. Allergy Clin. Immunol.">
        <title>High-quality assembly of Dermatophagoides pteronyssinus genome and transcriptome reveals a wide range of novel allergens.</title>
        <authorList>
            <person name="Liu X.Y."/>
            <person name="Yang K.Y."/>
            <person name="Wang M.Q."/>
            <person name="Kwok J.S."/>
            <person name="Zeng X."/>
            <person name="Yang Z."/>
            <person name="Xiao X.J."/>
            <person name="Lau C.P."/>
            <person name="Li Y."/>
            <person name="Huang Z.M."/>
            <person name="Ba J.G."/>
            <person name="Yim A.K."/>
            <person name="Ouyang C.Y."/>
            <person name="Ngai S.M."/>
            <person name="Chan T.F."/>
            <person name="Leung E.L."/>
            <person name="Liu L."/>
            <person name="Liu Z.G."/>
            <person name="Tsui S.K."/>
        </authorList>
    </citation>
    <scope>NUCLEOTIDE SEQUENCE [LARGE SCALE GENOMIC DNA]</scope>
    <source>
        <strain evidence="16">Derp</strain>
    </source>
</reference>
<keyword evidence="10" id="KW-0443">Lipid metabolism</keyword>
<feature type="domain" description="Fatty acid desaturase" evidence="15">
    <location>
        <begin position="88"/>
        <end position="295"/>
    </location>
</feature>
<sequence>MVNSTSNIHCEQLFCDSDDQKEFIVEKMNSIEDNNNDNDNKQHESTNDCNGYVYRRQIVWRNVFAMILLHLLAVYAYIYFGLDNRITWYVLFWPDILARISALGVLAGSHRLWSHRSYRARLPLRIFLMILQTMALQNDIYDWCRDHRLHHKHSDTNSDPYNARRGFFFSHMGWLMVRKHPDVISKGKTIDLSDVWSDPVVRFQRRFYIPLVLLLWGILPTYFCHYVTGYTMVDCFFGAVIVRYVLSLHYAWLVNSAAHLYGYRMYDQSMEPRENRMVVYASMGEGYHNYHHAFPWDYSASEHGWLECFNITTAFIDLCVWLGLAYDRKKADKKIIQKRIERTGDHESHRKYFGPGTLVDYLLGIISSYGFLIVTWTLRYLINGKL</sequence>
<evidence type="ECO:0000256" key="9">
    <source>
        <dbReference type="ARBA" id="ARBA00023004"/>
    </source>
</evidence>
<proteinExistence type="inferred from homology"/>
<keyword evidence="3 13" id="KW-0444">Lipid biosynthesis</keyword>
<dbReference type="InterPro" id="IPR015876">
    <property type="entry name" value="Acyl-CoA_DS"/>
</dbReference>
<feature type="transmembrane region" description="Helical" evidence="14">
    <location>
        <begin position="358"/>
        <end position="382"/>
    </location>
</feature>
<dbReference type="EMBL" id="NJHN03000054">
    <property type="protein sequence ID" value="KAH9419728.1"/>
    <property type="molecule type" value="Genomic_DNA"/>
</dbReference>
<feature type="transmembrane region" description="Helical" evidence="14">
    <location>
        <begin position="240"/>
        <end position="263"/>
    </location>
</feature>
<feature type="transmembrane region" description="Helical" evidence="14">
    <location>
        <begin position="63"/>
        <end position="80"/>
    </location>
</feature>
<keyword evidence="6" id="KW-0276">Fatty acid metabolism</keyword>
<evidence type="ECO:0000256" key="6">
    <source>
        <dbReference type="ARBA" id="ARBA00022832"/>
    </source>
</evidence>
<evidence type="ECO:0000256" key="13">
    <source>
        <dbReference type="RuleBase" id="RU000581"/>
    </source>
</evidence>
<comment type="subcellular location">
    <subcellularLocation>
        <location evidence="1">Membrane</location>
        <topology evidence="1">Multi-pass membrane protein</topology>
    </subcellularLocation>
</comment>
<evidence type="ECO:0000256" key="5">
    <source>
        <dbReference type="ARBA" id="ARBA00022723"/>
    </source>
</evidence>
<comment type="caution">
    <text evidence="16">The sequence shown here is derived from an EMBL/GenBank/DDBJ whole genome shotgun (WGS) entry which is preliminary data.</text>
</comment>
<dbReference type="PANTHER" id="PTHR11351">
    <property type="entry name" value="ACYL-COA DESATURASE"/>
    <property type="match status" value="1"/>
</dbReference>
<reference evidence="16 17" key="2">
    <citation type="journal article" date="2022" name="Mol. Biol. Evol.">
        <title>Comparative Genomics Reveals Insights into the Divergent Evolution of Astigmatic Mites and Household Pest Adaptations.</title>
        <authorList>
            <person name="Xiong Q."/>
            <person name="Wan A.T."/>
            <person name="Liu X."/>
            <person name="Fung C.S."/>
            <person name="Xiao X."/>
            <person name="Malainual N."/>
            <person name="Hou J."/>
            <person name="Wang L."/>
            <person name="Wang M."/>
            <person name="Yang K.Y."/>
            <person name="Cui Y."/>
            <person name="Leung E.L."/>
            <person name="Nong W."/>
            <person name="Shin S.K."/>
            <person name="Au S.W."/>
            <person name="Jeong K.Y."/>
            <person name="Chew F.T."/>
            <person name="Hui J.H."/>
            <person name="Leung T.F."/>
            <person name="Tungtrongchitr A."/>
            <person name="Zhong N."/>
            <person name="Liu Z."/>
            <person name="Tsui S.K."/>
        </authorList>
    </citation>
    <scope>NUCLEOTIDE SEQUENCE [LARGE SCALE GENOMIC DNA]</scope>
    <source>
        <strain evidence="16">Derp</strain>
    </source>
</reference>
<keyword evidence="7 14" id="KW-1133">Transmembrane helix</keyword>
<keyword evidence="12 13" id="KW-0275">Fatty acid biosynthesis</keyword>
<evidence type="ECO:0000256" key="4">
    <source>
        <dbReference type="ARBA" id="ARBA00022692"/>
    </source>
</evidence>
<feature type="transmembrane region" description="Helical" evidence="14">
    <location>
        <begin position="86"/>
        <end position="109"/>
    </location>
</feature>
<dbReference type="CDD" id="cd03505">
    <property type="entry name" value="Delta9-FADS-like"/>
    <property type="match status" value="1"/>
</dbReference>
<evidence type="ECO:0000256" key="8">
    <source>
        <dbReference type="ARBA" id="ARBA00023002"/>
    </source>
</evidence>
<keyword evidence="9" id="KW-0408">Iron</keyword>
<evidence type="ECO:0000256" key="7">
    <source>
        <dbReference type="ARBA" id="ARBA00022989"/>
    </source>
</evidence>
<dbReference type="InterPro" id="IPR001522">
    <property type="entry name" value="FADS-1_CS"/>
</dbReference>
<dbReference type="Proteomes" id="UP000887458">
    <property type="component" value="Unassembled WGS sequence"/>
</dbReference>
<protein>
    <submittedName>
        <fullName evidence="16">Suppressor of clathrin deficiency</fullName>
    </submittedName>
</protein>
<evidence type="ECO:0000256" key="14">
    <source>
        <dbReference type="SAM" id="Phobius"/>
    </source>
</evidence>
<evidence type="ECO:0000256" key="3">
    <source>
        <dbReference type="ARBA" id="ARBA00022516"/>
    </source>
</evidence>
<accession>A0ABQ8JB07</accession>
<keyword evidence="5" id="KW-0479">Metal-binding</keyword>
<evidence type="ECO:0000313" key="17">
    <source>
        <dbReference type="Proteomes" id="UP000887458"/>
    </source>
</evidence>
<comment type="similarity">
    <text evidence="2 13">Belongs to the fatty acid desaturase type 1 family.</text>
</comment>
<evidence type="ECO:0000256" key="11">
    <source>
        <dbReference type="ARBA" id="ARBA00023136"/>
    </source>
</evidence>
<gene>
    <name evidence="16" type="primary">SCD5</name>
    <name evidence="16" type="ORF">DERP_001558</name>
</gene>
<name>A0ABQ8JB07_DERPT</name>
<dbReference type="PANTHER" id="PTHR11351:SF31">
    <property type="entry name" value="DESATURASE 1, ISOFORM A-RELATED"/>
    <property type="match status" value="1"/>
</dbReference>
<dbReference type="PRINTS" id="PR00075">
    <property type="entry name" value="FACDDSATRASE"/>
</dbReference>
<evidence type="ECO:0000256" key="12">
    <source>
        <dbReference type="ARBA" id="ARBA00023160"/>
    </source>
</evidence>
<dbReference type="InterPro" id="IPR005804">
    <property type="entry name" value="FA_desaturase_dom"/>
</dbReference>
<keyword evidence="11 14" id="KW-0472">Membrane</keyword>
<keyword evidence="4 13" id="KW-0812">Transmembrane</keyword>
<evidence type="ECO:0000259" key="15">
    <source>
        <dbReference type="Pfam" id="PF00487"/>
    </source>
</evidence>
<keyword evidence="8 13" id="KW-0560">Oxidoreductase</keyword>
<dbReference type="Pfam" id="PF00487">
    <property type="entry name" value="FA_desaturase"/>
    <property type="match status" value="1"/>
</dbReference>
<dbReference type="PROSITE" id="PS00476">
    <property type="entry name" value="FATTY_ACID_DESATUR_1"/>
    <property type="match status" value="1"/>
</dbReference>